<reference evidence="7 8" key="1">
    <citation type="submission" date="2020-01" db="EMBL/GenBank/DDBJ databases">
        <title>Genomes of bacteria type strains.</title>
        <authorList>
            <person name="Chen J."/>
            <person name="Zhu S."/>
            <person name="Yang J."/>
        </authorList>
    </citation>
    <scope>NUCLEOTIDE SEQUENCE [LARGE SCALE GENOMIC DNA]</scope>
    <source>
        <strain evidence="7 8">DSM 16655</strain>
    </source>
</reference>
<feature type="transmembrane region" description="Helical" evidence="6">
    <location>
        <begin position="756"/>
        <end position="774"/>
    </location>
</feature>
<comment type="pathway">
    <text evidence="6">Glycan metabolism; bacterial cellulose biosynthesis.</text>
</comment>
<comment type="function">
    <text evidence="6">Binds the cellulose synthase activator, bis-(3'-5') cyclic diguanylic acid (c-di-GMP).</text>
</comment>
<evidence type="ECO:0000256" key="2">
    <source>
        <dbReference type="ARBA" id="ARBA00022475"/>
    </source>
</evidence>
<sequence length="787" mass="83646">MRNLIFSAAAAMLLSGHALPMANAQSLLSETPSASPVVSLRGLGESTILSTRPITAISSTPRENANLVSFEQPGSALMLEGENDVVDLTFVLDADSIAAGGDLVIAYRNAVSVMPEASMVAVMINGSSAGEFPIRSPSGFEKQTIRVSPALLRVGVNEVRLRAVQHHRVDCSMEATYELWTEIDRNLSGFLARSPVRPDDFAALRGIGRNDNGLTDLRLILPEGAGADALNRAAPILQTLALALNRDDLSVTVARSPGHGPGIDLIVAVDEDPASLDDTRGNEPYGLSVSQAAAPGRARVVLRAASAGEIPGLLLSAVQGPLQPVLDSGIRAGRKGEIRAGESSVYTLADAGYVATPFSGRLFHTRFDMVLPADFYPADYATMDLALQAATSPGLKPTSQLLVRVNGHIVKSLPMRDTGGEVFSGRKLELPLRAFRPGRNQIELLAELERAADDRCLFAERDDSVPRFILLDTTEIRVPALARVARSPELAAMAGAAYPYAGPSGVDVHVLKPDSRSISAAMTMIAKVGLAARAPVITRIAFGPPASDTGNAIVIAPRREIEHLSQNGAAPGETTAQVIDFAQASDFADPIVTSSINLPGAAIPLAMTTDPAALLAAFHQKTRDLGDAGSPVRSFTSGINDAYRSFRQWLNYERPSDSAPLQEARRKAELWQRPGVSGTGVVTWLTADTSSDVVAASQMLADPAVWNRVEGERVILDLDTGSIRTIRPQGHFSHDISDYGPGNLRRIAAAWFSDHFRIYVALVIGLMAVFAVWLGRAVPGAGVRTDK</sequence>
<proteinExistence type="inferred from homology"/>
<keyword evidence="5 6" id="KW-0472">Membrane</keyword>
<evidence type="ECO:0000256" key="1">
    <source>
        <dbReference type="ARBA" id="ARBA00004162"/>
    </source>
</evidence>
<gene>
    <name evidence="7" type="ORF">GTW23_12520</name>
</gene>
<keyword evidence="6" id="KW-0997">Cell inner membrane</keyword>
<dbReference type="PANTHER" id="PTHR39083:SF1">
    <property type="entry name" value="CYCLIC DI-GMP-BINDING PROTEIN"/>
    <property type="match status" value="1"/>
</dbReference>
<keyword evidence="6" id="KW-0135">Cellulose biosynthesis</keyword>
<dbReference type="InterPro" id="IPR018513">
    <property type="entry name" value="Cell_synthase_bac"/>
</dbReference>
<evidence type="ECO:0000313" key="8">
    <source>
        <dbReference type="Proteomes" id="UP001320715"/>
    </source>
</evidence>
<name>A0ABT1CS38_9HYPH</name>
<feature type="chain" id="PRO_5045005698" description="Cyclic di-GMP-binding protein" evidence="6">
    <location>
        <begin position="25"/>
        <end position="787"/>
    </location>
</feature>
<accession>A0ABT1CS38</accession>
<evidence type="ECO:0000256" key="4">
    <source>
        <dbReference type="ARBA" id="ARBA00022989"/>
    </source>
</evidence>
<comment type="caution">
    <text evidence="7">The sequence shown here is derived from an EMBL/GenBank/DDBJ whole genome shotgun (WGS) entry which is preliminary data.</text>
</comment>
<keyword evidence="6" id="KW-0973">c-di-GMP</keyword>
<keyword evidence="8" id="KW-1185">Reference proteome</keyword>
<dbReference type="EMBL" id="JAAAML010000002">
    <property type="protein sequence ID" value="MCO6409004.1"/>
    <property type="molecule type" value="Genomic_DNA"/>
</dbReference>
<evidence type="ECO:0000313" key="7">
    <source>
        <dbReference type="EMBL" id="MCO6409004.1"/>
    </source>
</evidence>
<keyword evidence="3 6" id="KW-0812">Transmembrane</keyword>
<evidence type="ECO:0000256" key="5">
    <source>
        <dbReference type="ARBA" id="ARBA00023136"/>
    </source>
</evidence>
<dbReference type="Proteomes" id="UP001320715">
    <property type="component" value="Unassembled WGS sequence"/>
</dbReference>
<keyword evidence="4 6" id="KW-1133">Transmembrane helix</keyword>
<comment type="subcellular location">
    <subcellularLocation>
        <location evidence="6">Cell inner membrane</location>
    </subcellularLocation>
    <subcellularLocation>
        <location evidence="1">Cell membrane</location>
        <topology evidence="1">Single-pass membrane protein</topology>
    </subcellularLocation>
</comment>
<evidence type="ECO:0000256" key="3">
    <source>
        <dbReference type="ARBA" id="ARBA00022692"/>
    </source>
</evidence>
<comment type="similarity">
    <text evidence="6">Belongs to the AcsB/BcsB family.</text>
</comment>
<organism evidence="7 8">
    <name type="scientific">Hoeflea alexandrii</name>
    <dbReference type="NCBI Taxonomy" id="288436"/>
    <lineage>
        <taxon>Bacteria</taxon>
        <taxon>Pseudomonadati</taxon>
        <taxon>Pseudomonadota</taxon>
        <taxon>Alphaproteobacteria</taxon>
        <taxon>Hyphomicrobiales</taxon>
        <taxon>Rhizobiaceae</taxon>
        <taxon>Hoeflea</taxon>
    </lineage>
</organism>
<keyword evidence="2 6" id="KW-1003">Cell membrane</keyword>
<keyword evidence="6" id="KW-0732">Signal</keyword>
<comment type="subunit">
    <text evidence="6">Tightly associated with the cellulose synthase catalytic subunit.</text>
</comment>
<protein>
    <recommendedName>
        <fullName evidence="6">Cyclic di-GMP-binding protein</fullName>
    </recommendedName>
    <alternativeName>
        <fullName evidence="6">Cellulose synthase regulatory subunit</fullName>
    </alternativeName>
</protein>
<dbReference type="PANTHER" id="PTHR39083">
    <property type="entry name" value="CYCLIC DI-GMP-BINDING PROTEIN"/>
    <property type="match status" value="1"/>
</dbReference>
<dbReference type="Gene3D" id="2.60.120.260">
    <property type="entry name" value="Galactose-binding domain-like"/>
    <property type="match status" value="2"/>
</dbReference>
<dbReference type="RefSeq" id="WP_152010866.1">
    <property type="nucleotide sequence ID" value="NZ_JAAAML010000002.1"/>
</dbReference>
<dbReference type="Pfam" id="PF03170">
    <property type="entry name" value="BcsB"/>
    <property type="match status" value="2"/>
</dbReference>
<feature type="signal peptide" evidence="6">
    <location>
        <begin position="1"/>
        <end position="24"/>
    </location>
</feature>
<evidence type="ECO:0000256" key="6">
    <source>
        <dbReference type="RuleBase" id="RU365021"/>
    </source>
</evidence>